<dbReference type="PANTHER" id="PTHR11640">
    <property type="entry name" value="NEPHRIN"/>
    <property type="match status" value="1"/>
</dbReference>
<dbReference type="SMART" id="SM00409">
    <property type="entry name" value="IG"/>
    <property type="match status" value="3"/>
</dbReference>
<dbReference type="GO" id="GO:0050839">
    <property type="term" value="F:cell adhesion molecule binding"/>
    <property type="evidence" value="ECO:0007669"/>
    <property type="project" value="TreeGrafter"/>
</dbReference>
<organism evidence="9 10">
    <name type="scientific">Magallana gigas</name>
    <name type="common">Pacific oyster</name>
    <name type="synonym">Crassostrea gigas</name>
    <dbReference type="NCBI Taxonomy" id="29159"/>
    <lineage>
        <taxon>Eukaryota</taxon>
        <taxon>Metazoa</taxon>
        <taxon>Spiralia</taxon>
        <taxon>Lophotrochozoa</taxon>
        <taxon>Mollusca</taxon>
        <taxon>Bivalvia</taxon>
        <taxon>Autobranchia</taxon>
        <taxon>Pteriomorphia</taxon>
        <taxon>Ostreida</taxon>
        <taxon>Ostreoidea</taxon>
        <taxon>Ostreidae</taxon>
        <taxon>Magallana</taxon>
    </lineage>
</organism>
<evidence type="ECO:0000256" key="6">
    <source>
        <dbReference type="SAM" id="MobiDB-lite"/>
    </source>
</evidence>
<dbReference type="SUPFAM" id="SSF49265">
    <property type="entry name" value="Fibronectin type III"/>
    <property type="match status" value="1"/>
</dbReference>
<feature type="transmembrane region" description="Helical" evidence="7">
    <location>
        <begin position="844"/>
        <end position="869"/>
    </location>
</feature>
<keyword evidence="4" id="KW-0325">Glycoprotein</keyword>
<feature type="region of interest" description="Disordered" evidence="6">
    <location>
        <begin position="900"/>
        <end position="920"/>
    </location>
</feature>
<dbReference type="GO" id="GO:0098609">
    <property type="term" value="P:cell-cell adhesion"/>
    <property type="evidence" value="ECO:0007669"/>
    <property type="project" value="TreeGrafter"/>
</dbReference>
<dbReference type="InterPro" id="IPR003599">
    <property type="entry name" value="Ig_sub"/>
</dbReference>
<evidence type="ECO:0000256" key="3">
    <source>
        <dbReference type="ARBA" id="ARBA00023157"/>
    </source>
</evidence>
<keyword evidence="2 7" id="KW-0472">Membrane</keyword>
<feature type="domain" description="Ig-like" evidence="8">
    <location>
        <begin position="358"/>
        <end position="444"/>
    </location>
</feature>
<feature type="compositionally biased region" description="Basic and acidic residues" evidence="6">
    <location>
        <begin position="951"/>
        <end position="963"/>
    </location>
</feature>
<proteinExistence type="predicted"/>
<reference evidence="9" key="1">
    <citation type="submission" date="2022-08" db="UniProtKB">
        <authorList>
            <consortium name="EnsemblMetazoa"/>
        </authorList>
    </citation>
    <scope>IDENTIFICATION</scope>
    <source>
        <strain evidence="9">05x7-T-G4-1.051#20</strain>
    </source>
</reference>
<dbReference type="EnsemblMetazoa" id="G9945.1">
    <property type="protein sequence ID" value="G9945.1:cds"/>
    <property type="gene ID" value="G9945"/>
</dbReference>
<evidence type="ECO:0000256" key="7">
    <source>
        <dbReference type="SAM" id="Phobius"/>
    </source>
</evidence>
<feature type="compositionally biased region" description="Basic and acidic residues" evidence="6">
    <location>
        <begin position="972"/>
        <end position="982"/>
    </location>
</feature>
<keyword evidence="10" id="KW-1185">Reference proteome</keyword>
<dbReference type="PANTHER" id="PTHR11640:SF31">
    <property type="entry name" value="IRREGULAR CHIASM C-ROUGHEST PROTEIN-RELATED"/>
    <property type="match status" value="1"/>
</dbReference>
<evidence type="ECO:0000259" key="8">
    <source>
        <dbReference type="PROSITE" id="PS50835"/>
    </source>
</evidence>
<evidence type="ECO:0000313" key="10">
    <source>
        <dbReference type="Proteomes" id="UP000005408"/>
    </source>
</evidence>
<keyword evidence="7" id="KW-0812">Transmembrane</keyword>
<dbReference type="AlphaFoldDB" id="A0A8W8P3Z4"/>
<evidence type="ECO:0000256" key="5">
    <source>
        <dbReference type="ARBA" id="ARBA00023319"/>
    </source>
</evidence>
<dbReference type="GO" id="GO:0005886">
    <property type="term" value="C:plasma membrane"/>
    <property type="evidence" value="ECO:0007669"/>
    <property type="project" value="TreeGrafter"/>
</dbReference>
<evidence type="ECO:0000256" key="2">
    <source>
        <dbReference type="ARBA" id="ARBA00023136"/>
    </source>
</evidence>
<dbReference type="InterPro" id="IPR036179">
    <property type="entry name" value="Ig-like_dom_sf"/>
</dbReference>
<dbReference type="InterPro" id="IPR036116">
    <property type="entry name" value="FN3_sf"/>
</dbReference>
<protein>
    <recommendedName>
        <fullName evidence="8">Ig-like domain-containing protein</fullName>
    </recommendedName>
</protein>
<dbReference type="InterPro" id="IPR007110">
    <property type="entry name" value="Ig-like_dom"/>
</dbReference>
<dbReference type="SUPFAM" id="SSF48726">
    <property type="entry name" value="Immunoglobulin"/>
    <property type="match status" value="1"/>
</dbReference>
<keyword evidence="5" id="KW-0393">Immunoglobulin domain</keyword>
<feature type="compositionally biased region" description="Basic and acidic residues" evidence="6">
    <location>
        <begin position="994"/>
        <end position="1007"/>
    </location>
</feature>
<dbReference type="InterPro" id="IPR013783">
    <property type="entry name" value="Ig-like_fold"/>
</dbReference>
<evidence type="ECO:0000313" key="9">
    <source>
        <dbReference type="EnsemblMetazoa" id="G9945.1:cds"/>
    </source>
</evidence>
<keyword evidence="3" id="KW-1015">Disulfide bond</keyword>
<accession>A0A8W8P3Z4</accession>
<dbReference type="GO" id="GO:0005911">
    <property type="term" value="C:cell-cell junction"/>
    <property type="evidence" value="ECO:0007669"/>
    <property type="project" value="TreeGrafter"/>
</dbReference>
<evidence type="ECO:0000256" key="4">
    <source>
        <dbReference type="ARBA" id="ARBA00023180"/>
    </source>
</evidence>
<dbReference type="PROSITE" id="PS50835">
    <property type="entry name" value="IG_LIKE"/>
    <property type="match status" value="1"/>
</dbReference>
<feature type="region of interest" description="Disordered" evidence="6">
    <location>
        <begin position="950"/>
        <end position="1073"/>
    </location>
</feature>
<feature type="compositionally biased region" description="Basic and acidic residues" evidence="6">
    <location>
        <begin position="900"/>
        <end position="919"/>
    </location>
</feature>
<name>A0A8W8P3Z4_MAGGI</name>
<dbReference type="Gene3D" id="2.60.40.10">
    <property type="entry name" value="Immunoglobulins"/>
    <property type="match status" value="2"/>
</dbReference>
<dbReference type="Proteomes" id="UP000005408">
    <property type="component" value="Unassembled WGS sequence"/>
</dbReference>
<sequence length="1073" mass="120512">MDAAGFRDEGYLFEKVRKKRKTNDPNPEQFWSNLLEVEKIGKVKADHGAQKESRMKSDFRWGRKRFGNIYQISYLTSIRAACFLGVQRLMNNIGKVLSKDGLVAEMKKSNAIDHRNSDAVYKTIRKTYFPVTREKGRLLFKHTVECGKCLAAVNLPKAERTTRPIPASFRLFIDCQQVNITARFVSGNVTFTWTSNNVTYYDVQIIRNEQTDESSTKVYDTQYKFIDVLMFKSIGINVRLPGSGENNNFTYKVKTVNGKRGETADIFWNISYFPVTGTYQIYNIDKNNTILNINKGTKNSTSSKYKYLSIPFNSTSIRFRIGNLSLDDAGYYTGGPSQNILCFECGVALIVYGTPLKPNITGNLSVSVNSNATLTCSSQSTSAPDYYSKLLTLSYTWFVNDTKINITSRTLILNVTKDLKYNRYSCTATEEDLTSDRSDGVRINPLYGPDGITFETLQTDSVIGKEGANVGPYRCIVDCNPSCEITWKLTHLSGQIDLISNKSHLPQQQLEKELTSLICEVKWNSQTPIQKLIRLDVQYIEEPTFYLNNSLKPESMWNLTENISLMVSCLVPGNPIPIIRLFNGLNELSSNTSHSRWANHTIISARCEHTGHYTCTGQTEGFDIANKTIAIDVTCDLHVDINGPLKLSYSSTSGENVKVGLAIPVIANPPPQASDITWMGPTDHSIISTVSQRDVVYKHWINTSVPIKNHSNFGYYVMKYKNEIIHNITINAQDRPEQPLNFMAYSYVSGYVNMTWTSGFNGGSEQYFILWMRDDTDWKIIANLTDPGKGGTVHFEHGPLTPGQEIWYRLESCNIINCSIQSIEMKVNVKDISRASLTGKSEELYAAIGVSAGVSILIVILIVVLVIFIRRKNEKKNIMDNEITQDGTEMYAVVDKSKTSNDKMKDKTGTSGATKDDYGYNRNSTSGMYAAVDKSLPKESKLEATISTKYSTDKKEDESHHGSETYAVVDKSIMKKGGESKTKTKLVKTKKSKEKNSGKKGSLEEKNVSPVGSRKTNDEGLIYIDVDFTNKPESSDTNQKPVIHGEEDRTEYTYVDFSKKAPPTPETQDKEGK</sequence>
<dbReference type="CDD" id="cd00096">
    <property type="entry name" value="Ig"/>
    <property type="match status" value="1"/>
</dbReference>
<comment type="subcellular location">
    <subcellularLocation>
        <location evidence="1">Membrane</location>
        <topology evidence="1">Single-pass type I membrane protein</topology>
    </subcellularLocation>
</comment>
<keyword evidence="7" id="KW-1133">Transmembrane helix</keyword>
<evidence type="ECO:0000256" key="1">
    <source>
        <dbReference type="ARBA" id="ARBA00004479"/>
    </source>
</evidence>
<dbReference type="InterPro" id="IPR051275">
    <property type="entry name" value="Cell_adhesion_signaling"/>
</dbReference>
<feature type="compositionally biased region" description="Basic residues" evidence="6">
    <location>
        <begin position="983"/>
        <end position="993"/>
    </location>
</feature>